<dbReference type="InterPro" id="IPR009721">
    <property type="entry name" value="O-acyltransferase_WSD1_C"/>
</dbReference>
<comment type="caution">
    <text evidence="13">The sequence shown here is derived from an EMBL/GenBank/DDBJ whole genome shotgun (WGS) entry which is preliminary data.</text>
</comment>
<evidence type="ECO:0000256" key="5">
    <source>
        <dbReference type="ARBA" id="ARBA00022679"/>
    </source>
</evidence>
<keyword evidence="6" id="KW-0256">Endoplasmic reticulum</keyword>
<dbReference type="GO" id="GO:0005789">
    <property type="term" value="C:endoplasmic reticulum membrane"/>
    <property type="evidence" value="ECO:0007669"/>
    <property type="project" value="UniProtKB-SubCell"/>
</dbReference>
<organism evidence="13 14">
    <name type="scientific">Coptis chinensis</name>
    <dbReference type="NCBI Taxonomy" id="261450"/>
    <lineage>
        <taxon>Eukaryota</taxon>
        <taxon>Viridiplantae</taxon>
        <taxon>Streptophyta</taxon>
        <taxon>Embryophyta</taxon>
        <taxon>Tracheophyta</taxon>
        <taxon>Spermatophyta</taxon>
        <taxon>Magnoliopsida</taxon>
        <taxon>Ranunculales</taxon>
        <taxon>Ranunculaceae</taxon>
        <taxon>Coptidoideae</taxon>
        <taxon>Coptis</taxon>
    </lineage>
</organism>
<evidence type="ECO:0000256" key="4">
    <source>
        <dbReference type="ARBA" id="ARBA00005189"/>
    </source>
</evidence>
<dbReference type="GO" id="GO:0019432">
    <property type="term" value="P:triglyceride biosynthetic process"/>
    <property type="evidence" value="ECO:0007669"/>
    <property type="project" value="UniProtKB-UniPathway"/>
</dbReference>
<evidence type="ECO:0000259" key="12">
    <source>
        <dbReference type="Pfam" id="PF06974"/>
    </source>
</evidence>
<evidence type="ECO:0008006" key="15">
    <source>
        <dbReference type="Google" id="ProtNLM"/>
    </source>
</evidence>
<evidence type="ECO:0000259" key="11">
    <source>
        <dbReference type="Pfam" id="PF03007"/>
    </source>
</evidence>
<evidence type="ECO:0000256" key="6">
    <source>
        <dbReference type="ARBA" id="ARBA00022824"/>
    </source>
</evidence>
<dbReference type="EMBL" id="JADFTS010000006">
    <property type="protein sequence ID" value="KAF9601519.1"/>
    <property type="molecule type" value="Genomic_DNA"/>
</dbReference>
<dbReference type="Pfam" id="PF06974">
    <property type="entry name" value="WS_DGAT_C"/>
    <property type="match status" value="1"/>
</dbReference>
<gene>
    <name evidence="13" type="ORF">IFM89_020314</name>
</gene>
<feature type="domain" description="O-acyltransferase WSD1-like N-terminal" evidence="11">
    <location>
        <begin position="155"/>
        <end position="312"/>
    </location>
</feature>
<evidence type="ECO:0000313" key="14">
    <source>
        <dbReference type="Proteomes" id="UP000631114"/>
    </source>
</evidence>
<evidence type="ECO:0000256" key="2">
    <source>
        <dbReference type="ARBA" id="ARBA00004586"/>
    </source>
</evidence>
<dbReference type="Pfam" id="PF03007">
    <property type="entry name" value="WS_DGAT_cat"/>
    <property type="match status" value="1"/>
</dbReference>
<keyword evidence="5" id="KW-0808">Transferase</keyword>
<keyword evidence="7" id="KW-0012">Acyltransferase</keyword>
<evidence type="ECO:0000256" key="9">
    <source>
        <dbReference type="ARBA" id="ARBA00047604"/>
    </source>
</evidence>
<evidence type="ECO:0000256" key="7">
    <source>
        <dbReference type="ARBA" id="ARBA00023315"/>
    </source>
</evidence>
<evidence type="ECO:0000256" key="1">
    <source>
        <dbReference type="ARBA" id="ARBA00004162"/>
    </source>
</evidence>
<dbReference type="Proteomes" id="UP000631114">
    <property type="component" value="Unassembled WGS sequence"/>
</dbReference>
<evidence type="ECO:0000313" key="13">
    <source>
        <dbReference type="EMBL" id="KAF9601519.1"/>
    </source>
</evidence>
<comment type="pathway">
    <text evidence="4">Lipid metabolism.</text>
</comment>
<evidence type="ECO:0000256" key="8">
    <source>
        <dbReference type="ARBA" id="ARBA00024360"/>
    </source>
</evidence>
<reference evidence="13 14" key="1">
    <citation type="submission" date="2020-10" db="EMBL/GenBank/DDBJ databases">
        <title>The Coptis chinensis genome and diversification of protoberbering-type alkaloids.</title>
        <authorList>
            <person name="Wang B."/>
            <person name="Shu S."/>
            <person name="Song C."/>
            <person name="Liu Y."/>
        </authorList>
    </citation>
    <scope>NUCLEOTIDE SEQUENCE [LARGE SCALE GENOMIC DNA]</scope>
    <source>
        <strain evidence="13">HL-2020</strain>
        <tissue evidence="13">Leaf</tissue>
    </source>
</reference>
<dbReference type="GO" id="GO:0005886">
    <property type="term" value="C:plasma membrane"/>
    <property type="evidence" value="ECO:0007669"/>
    <property type="project" value="UniProtKB-SubCell"/>
</dbReference>
<dbReference type="InterPro" id="IPR045034">
    <property type="entry name" value="O-acyltransferase_WSD1-like"/>
</dbReference>
<keyword evidence="14" id="KW-1185">Reference proteome</keyword>
<proteinExistence type="inferred from homology"/>
<dbReference type="InterPro" id="IPR004255">
    <property type="entry name" value="O-acyltransferase_WSD1_N"/>
</dbReference>
<sequence>ETDKCCTYGVQIFTTRYGWELGRLLSNITYLKAVIAREENEKLEKGRRVEKKTEKARMVDYSMLPPLSPLGQYINNPVMTYHIIGVYELEIPFDKPQAVQFLEDGFIPINKRFSSAIVIDEKGVQRWKKVEYRTEDLVIVPTFPSNLTAEEYDDKKLEEYISDIYTEPFPEELPPWQVHLFNYPTSNAAGIMVFKLAHALGDGYSFMGGLLTLFKRADDPAIPLRFPTASSRLPRLVSNYSRVSNLVYRCVNTFTDLTKVLLGPYLMEDDDSVLRSKAPLLEYAPVNISSVTFSLDQIRKVKDKVGATVNDVTTGIVAYAMQLYIKRKGKYTGETRSTALVVLNLRMLRGFKTLEEMLKANIWGNHFGFLSITLPSFKDVDNVDPLEYIAKSKSEMRRKLNSMATYFTGKLLYLLGSLKGPEGPAELIMATGRSTTMTITNMIGPVEKASIGGRPLKSFYFCVSGVPQSMLFTMVSYAGTLRLTVATEKGFIDPKLLISCLKEAFTKIYVAAVGEHPVIFY</sequence>
<comment type="pathway">
    <text evidence="3">Glycerolipid metabolism; triacylglycerol biosynthesis.</text>
</comment>
<dbReference type="OrthoDB" id="1841779at2759"/>
<name>A0A835HNB9_9MAGN</name>
<comment type="similarity">
    <text evidence="8">In the N-terminal section; belongs to the long-chain O-acyltransferase family.</text>
</comment>
<dbReference type="PANTHER" id="PTHR31650">
    <property type="entry name" value="O-ACYLTRANSFERASE (WSD1-LIKE) FAMILY PROTEIN"/>
    <property type="match status" value="1"/>
</dbReference>
<evidence type="ECO:0000256" key="3">
    <source>
        <dbReference type="ARBA" id="ARBA00004771"/>
    </source>
</evidence>
<dbReference type="GO" id="GO:0004144">
    <property type="term" value="F:diacylglycerol O-acyltransferase activity"/>
    <property type="evidence" value="ECO:0007669"/>
    <property type="project" value="UniProtKB-EC"/>
</dbReference>
<accession>A0A835HNB9</accession>
<feature type="domain" description="O-acyltransferase WSD1 C-terminal" evidence="12">
    <location>
        <begin position="363"/>
        <end position="508"/>
    </location>
</feature>
<protein>
    <recommendedName>
        <fullName evidence="15">Diacylglycerol O-acyltransferase</fullName>
    </recommendedName>
</protein>
<dbReference type="UniPathway" id="UPA00282"/>
<comment type="catalytic activity">
    <reaction evidence="9">
        <text>a long chain fatty alcohol + a fatty acyl-CoA = a long-chain alcohol wax ester + CoA</text>
        <dbReference type="Rhea" id="RHEA:38443"/>
        <dbReference type="ChEBI" id="CHEBI:17135"/>
        <dbReference type="ChEBI" id="CHEBI:57287"/>
        <dbReference type="ChEBI" id="CHEBI:77636"/>
        <dbReference type="ChEBI" id="CHEBI:235323"/>
        <dbReference type="EC" id="2.3.1.75"/>
    </reaction>
</comment>
<dbReference type="GO" id="GO:0047196">
    <property type="term" value="F:long-chain-alcohol O-fatty-acyltransferase activity"/>
    <property type="evidence" value="ECO:0007669"/>
    <property type="project" value="UniProtKB-EC"/>
</dbReference>
<dbReference type="PANTHER" id="PTHR31650:SF34">
    <property type="entry name" value="O-ACYLTRANSFERASE WSD1-LIKE ISOFORM X1"/>
    <property type="match status" value="1"/>
</dbReference>
<comment type="catalytic activity">
    <reaction evidence="10">
        <text>an acyl-CoA + a 1,2-diacyl-sn-glycerol = a triacyl-sn-glycerol + CoA</text>
        <dbReference type="Rhea" id="RHEA:10868"/>
        <dbReference type="ChEBI" id="CHEBI:17815"/>
        <dbReference type="ChEBI" id="CHEBI:57287"/>
        <dbReference type="ChEBI" id="CHEBI:58342"/>
        <dbReference type="ChEBI" id="CHEBI:64615"/>
        <dbReference type="EC" id="2.3.1.20"/>
    </reaction>
</comment>
<dbReference type="AlphaFoldDB" id="A0A835HNB9"/>
<feature type="non-terminal residue" evidence="13">
    <location>
        <position position="521"/>
    </location>
</feature>
<evidence type="ECO:0000256" key="10">
    <source>
        <dbReference type="ARBA" id="ARBA00048109"/>
    </source>
</evidence>
<comment type="subcellular location">
    <subcellularLocation>
        <location evidence="1">Cell membrane</location>
        <topology evidence="1">Single-pass membrane protein</topology>
    </subcellularLocation>
    <subcellularLocation>
        <location evidence="2">Endoplasmic reticulum membrane</location>
    </subcellularLocation>
</comment>